<evidence type="ECO:0000313" key="1">
    <source>
        <dbReference type="EMBL" id="CAA9547360.1"/>
    </source>
</evidence>
<proteinExistence type="predicted"/>
<organism evidence="1">
    <name type="scientific">uncultured Sphingosinicella sp</name>
    <dbReference type="NCBI Taxonomy" id="478748"/>
    <lineage>
        <taxon>Bacteria</taxon>
        <taxon>Pseudomonadati</taxon>
        <taxon>Pseudomonadota</taxon>
        <taxon>Alphaproteobacteria</taxon>
        <taxon>Sphingomonadales</taxon>
        <taxon>Sphingosinicellaceae</taxon>
        <taxon>Sphingosinicella</taxon>
        <taxon>environmental samples</taxon>
    </lineage>
</organism>
<feature type="non-terminal residue" evidence="1">
    <location>
        <position position="40"/>
    </location>
</feature>
<feature type="non-terminal residue" evidence="1">
    <location>
        <position position="1"/>
    </location>
</feature>
<reference evidence="1" key="1">
    <citation type="submission" date="2020-02" db="EMBL/GenBank/DDBJ databases">
        <authorList>
            <person name="Meier V. D."/>
        </authorList>
    </citation>
    <scope>NUCLEOTIDE SEQUENCE</scope>
    <source>
        <strain evidence="1">AVDCRST_MAG23</strain>
    </source>
</reference>
<gene>
    <name evidence="1" type="ORF">AVDCRST_MAG23-2666</name>
</gene>
<sequence>DACCSSARGRPAAQPVLDRLSCLRQPACLRPEVRHDHPRM</sequence>
<name>A0A6J4UD98_9SPHN</name>
<accession>A0A6J4UD98</accession>
<dbReference type="EMBL" id="CADCWD010000090">
    <property type="protein sequence ID" value="CAA9547360.1"/>
    <property type="molecule type" value="Genomic_DNA"/>
</dbReference>
<protein>
    <submittedName>
        <fullName evidence="1">Uncharacterized protein</fullName>
    </submittedName>
</protein>
<dbReference type="AlphaFoldDB" id="A0A6J4UD98"/>